<dbReference type="EMBL" id="GG738923">
    <property type="protein sequence ID" value="EFC37012.1"/>
    <property type="molecule type" value="Genomic_DNA"/>
</dbReference>
<dbReference type="PROSITE" id="PS51257">
    <property type="entry name" value="PROKAR_LIPOPROTEIN"/>
    <property type="match status" value="1"/>
</dbReference>
<evidence type="ECO:0000256" key="1">
    <source>
        <dbReference type="SAM" id="MobiDB-lite"/>
    </source>
</evidence>
<sequence>MFFGKSLLIVVLVAILGVIACNVVSAEEPVFTCFGLKSTDKGVCSRRGKCVGNNKCECFAPELSEPKRCRATGLKKPKKEEVFTCYGKKSTDKNVCYGRGRCVGNNKCKCYNRDKSAACAPDREHSDLRRKLKDLSLKRKQNKTQNKVRKPVYTKKSVKK</sequence>
<reference evidence="3 4" key="1">
    <citation type="journal article" date="2010" name="Cell">
        <title>The genome of Naegleria gruberi illuminates early eukaryotic versatility.</title>
        <authorList>
            <person name="Fritz-Laylin L.K."/>
            <person name="Prochnik S.E."/>
            <person name="Ginger M.L."/>
            <person name="Dacks J.B."/>
            <person name="Carpenter M.L."/>
            <person name="Field M.C."/>
            <person name="Kuo A."/>
            <person name="Paredez A."/>
            <person name="Chapman J."/>
            <person name="Pham J."/>
            <person name="Shu S."/>
            <person name="Neupane R."/>
            <person name="Cipriano M."/>
            <person name="Mancuso J."/>
            <person name="Tu H."/>
            <person name="Salamov A."/>
            <person name="Lindquist E."/>
            <person name="Shapiro H."/>
            <person name="Lucas S."/>
            <person name="Grigoriev I.V."/>
            <person name="Cande W.Z."/>
            <person name="Fulton C."/>
            <person name="Rokhsar D.S."/>
            <person name="Dawson S.C."/>
        </authorList>
    </citation>
    <scope>NUCLEOTIDE SEQUENCE [LARGE SCALE GENOMIC DNA]</scope>
    <source>
        <strain evidence="3 4">NEG-M</strain>
    </source>
</reference>
<gene>
    <name evidence="3" type="ORF">NAEGRDRAFT_75348</name>
</gene>
<protein>
    <submittedName>
        <fullName evidence="3">Predicted protein</fullName>
    </submittedName>
</protein>
<feature type="chain" id="PRO_5003038132" evidence="2">
    <location>
        <begin position="27"/>
        <end position="160"/>
    </location>
</feature>
<proteinExistence type="predicted"/>
<organism evidence="4">
    <name type="scientific">Naegleria gruberi</name>
    <name type="common">Amoeba</name>
    <dbReference type="NCBI Taxonomy" id="5762"/>
    <lineage>
        <taxon>Eukaryota</taxon>
        <taxon>Discoba</taxon>
        <taxon>Heterolobosea</taxon>
        <taxon>Tetramitia</taxon>
        <taxon>Eutetramitia</taxon>
        <taxon>Vahlkampfiidae</taxon>
        <taxon>Naegleria</taxon>
    </lineage>
</organism>
<accession>D2W1R4</accession>
<dbReference type="KEGG" id="ngr:NAEGRDRAFT_75348"/>
<evidence type="ECO:0000313" key="3">
    <source>
        <dbReference type="EMBL" id="EFC37012.1"/>
    </source>
</evidence>
<keyword evidence="2" id="KW-0732">Signal</keyword>
<dbReference type="GeneID" id="8856260"/>
<keyword evidence="4" id="KW-1185">Reference proteome</keyword>
<dbReference type="InParanoid" id="D2W1R4"/>
<name>D2W1R4_NAEGR</name>
<dbReference type="Proteomes" id="UP000006671">
    <property type="component" value="Unassembled WGS sequence"/>
</dbReference>
<feature type="compositionally biased region" description="Basic residues" evidence="1">
    <location>
        <begin position="138"/>
        <end position="160"/>
    </location>
</feature>
<dbReference type="VEuPathDB" id="AmoebaDB:NAEGRDRAFT_75348"/>
<evidence type="ECO:0000313" key="4">
    <source>
        <dbReference type="Proteomes" id="UP000006671"/>
    </source>
</evidence>
<dbReference type="RefSeq" id="XP_002669756.1">
    <property type="nucleotide sequence ID" value="XM_002669710.1"/>
</dbReference>
<feature type="region of interest" description="Disordered" evidence="1">
    <location>
        <begin position="130"/>
        <end position="160"/>
    </location>
</feature>
<feature type="signal peptide" evidence="2">
    <location>
        <begin position="1"/>
        <end position="26"/>
    </location>
</feature>
<dbReference type="AlphaFoldDB" id="D2W1R4"/>
<evidence type="ECO:0000256" key="2">
    <source>
        <dbReference type="SAM" id="SignalP"/>
    </source>
</evidence>
<dbReference type="OrthoDB" id="10045365at2759"/>